<reference evidence="2 3" key="1">
    <citation type="submission" date="2017-07" db="EMBL/GenBank/DDBJ databases">
        <title>Draft Genome Sequences of Select Purple Nonsulfur Bacteria.</title>
        <authorList>
            <person name="Lasarre B."/>
            <person name="Mckinlay J.B."/>
        </authorList>
    </citation>
    <scope>NUCLEOTIDE SEQUENCE [LARGE SCALE GENOMIC DNA]</scope>
    <source>
        <strain evidence="2 3">DSM 5909</strain>
    </source>
</reference>
<organism evidence="2 3">
    <name type="scientific">Rhodoplanes roseus</name>
    <dbReference type="NCBI Taxonomy" id="29409"/>
    <lineage>
        <taxon>Bacteria</taxon>
        <taxon>Pseudomonadati</taxon>
        <taxon>Pseudomonadota</taxon>
        <taxon>Alphaproteobacteria</taxon>
        <taxon>Hyphomicrobiales</taxon>
        <taxon>Nitrobacteraceae</taxon>
        <taxon>Rhodoplanes</taxon>
    </lineage>
</organism>
<comment type="caution">
    <text evidence="2">The sequence shown here is derived from an EMBL/GenBank/DDBJ whole genome shotgun (WGS) entry which is preliminary data.</text>
</comment>
<dbReference type="Pfam" id="PF00535">
    <property type="entry name" value="Glycos_transf_2"/>
    <property type="match status" value="1"/>
</dbReference>
<evidence type="ECO:0000313" key="2">
    <source>
        <dbReference type="EMBL" id="RAI43869.1"/>
    </source>
</evidence>
<evidence type="ECO:0000259" key="1">
    <source>
        <dbReference type="Pfam" id="PF00535"/>
    </source>
</evidence>
<dbReference type="PANTHER" id="PTHR46656">
    <property type="entry name" value="PUTATIVE-RELATED"/>
    <property type="match status" value="1"/>
</dbReference>
<evidence type="ECO:0000313" key="3">
    <source>
        <dbReference type="Proteomes" id="UP000249130"/>
    </source>
</evidence>
<dbReference type="SUPFAM" id="SSF53756">
    <property type="entry name" value="UDP-Glycosyltransferase/glycogen phosphorylase"/>
    <property type="match status" value="1"/>
</dbReference>
<dbReference type="PANTHER" id="PTHR46656:SF3">
    <property type="entry name" value="PUTATIVE-RELATED"/>
    <property type="match status" value="1"/>
</dbReference>
<dbReference type="InterPro" id="IPR001173">
    <property type="entry name" value="Glyco_trans_2-like"/>
</dbReference>
<dbReference type="Gene3D" id="3.90.550.10">
    <property type="entry name" value="Spore Coat Polysaccharide Biosynthesis Protein SpsA, Chain A"/>
    <property type="match status" value="1"/>
</dbReference>
<dbReference type="Gene3D" id="3.40.50.2000">
    <property type="entry name" value="Glycogen Phosphorylase B"/>
    <property type="match status" value="1"/>
</dbReference>
<gene>
    <name evidence="2" type="ORF">CH341_12125</name>
</gene>
<dbReference type="Proteomes" id="UP000249130">
    <property type="component" value="Unassembled WGS sequence"/>
</dbReference>
<keyword evidence="3" id="KW-1185">Reference proteome</keyword>
<dbReference type="OrthoDB" id="9771846at2"/>
<dbReference type="AlphaFoldDB" id="A0A327KYE1"/>
<proteinExistence type="predicted"/>
<dbReference type="CDD" id="cd04186">
    <property type="entry name" value="GT_2_like_c"/>
    <property type="match status" value="1"/>
</dbReference>
<name>A0A327KYE1_9BRAD</name>
<accession>A0A327KYE1</accession>
<dbReference type="SUPFAM" id="SSF53448">
    <property type="entry name" value="Nucleotide-diphospho-sugar transferases"/>
    <property type="match status" value="1"/>
</dbReference>
<feature type="domain" description="Glycosyltransferase 2-like" evidence="1">
    <location>
        <begin position="29"/>
        <end position="149"/>
    </location>
</feature>
<dbReference type="InterPro" id="IPR029044">
    <property type="entry name" value="Nucleotide-diphossugar_trans"/>
</dbReference>
<protein>
    <recommendedName>
        <fullName evidence="1">Glycosyltransferase 2-like domain-containing protein</fullName>
    </recommendedName>
</protein>
<dbReference type="EMBL" id="NPEX01000067">
    <property type="protein sequence ID" value="RAI43869.1"/>
    <property type="molecule type" value="Genomic_DNA"/>
</dbReference>
<dbReference type="Pfam" id="PF13692">
    <property type="entry name" value="Glyco_trans_1_4"/>
    <property type="match status" value="1"/>
</dbReference>
<sequence length="641" mass="71514">MMSVHVEPPRVDQELSMLEPSDAVRRPVSIVVVSWNAIEASRKLYDSLPVTRFCDYEVVWVDNGSSDGTVDWLKSLPGTTAPRLIENETNQGFPAAVNKGIQSVDAGRDIVLINNDIIVDDPDWITKLQHSAYVDRRIGIVGCRLRQGNGLLLHTGTYMPLDGFRGVQLGANELDVGQGAHEDQAVEGVVFACAYLPRRTIDRVGLLDASYFTYYEDTDYCFRVIKAGLSVVCCAALTLTHDENTSTRSNKVDFAAIYEPARATFIKKWRSYLTEERWHRRLNWVSTLKLPIGYAAASQGLAQALQRRGVRLGYQYAYGPGTPQPSPEPSSSGNAAVDDIAARPLLPHAPHVAFCQGDAFHRNTGSPRIGFTMLEVGGIPRGWVDQANAMDEVWTPSRFNAETFRASGVTRPIRVVPLGFDPTSFHPDVPALPRKNEDFRFLSIFEWGERKAPELLLRAFRDEFSRDEDVVLFCHVSNFDPSVSVERQVEVLRLRPGGGRIVISVNQRLPSHQMPVLFRSCDAFVLPTRGEGWGLPILEAMACGLPVVATDWSAQREFFSSEVGFPVAVETLVDAEARCPYYDGFQWAQPSYESLRQQMRRVFLHREDARTVGAAAARHVRENVTYDHAAAAIEHALHDLE</sequence>